<dbReference type="PROSITE" id="PS51195">
    <property type="entry name" value="Q_MOTIF"/>
    <property type="match status" value="1"/>
</dbReference>
<dbReference type="InterPro" id="IPR011330">
    <property type="entry name" value="Glyco_hydro/deAcase_b/a-brl"/>
</dbReference>
<evidence type="ECO:0000259" key="10">
    <source>
        <dbReference type="PROSITE" id="PS51194"/>
    </source>
</evidence>
<dbReference type="OrthoDB" id="2128708at2759"/>
<dbReference type="SUPFAM" id="SSF88713">
    <property type="entry name" value="Glycoside hydrolase/deacetylase"/>
    <property type="match status" value="1"/>
</dbReference>
<feature type="region of interest" description="Disordered" evidence="8">
    <location>
        <begin position="762"/>
        <end position="802"/>
    </location>
</feature>
<accession>A0A9W9NHM1</accession>
<evidence type="ECO:0000259" key="12">
    <source>
        <dbReference type="PROSITE" id="PS51677"/>
    </source>
</evidence>
<dbReference type="CDD" id="cd10917">
    <property type="entry name" value="CE4_NodB_like_6s_7s"/>
    <property type="match status" value="1"/>
</dbReference>
<evidence type="ECO:0000256" key="3">
    <source>
        <dbReference type="ARBA" id="ARBA00022801"/>
    </source>
</evidence>
<dbReference type="EC" id="3.6.4.13" evidence="1"/>
<dbReference type="RefSeq" id="XP_058326967.1">
    <property type="nucleotide sequence ID" value="XM_058478637.1"/>
</dbReference>
<proteinExistence type="predicted"/>
<feature type="short sequence motif" description="Q motif" evidence="7">
    <location>
        <begin position="125"/>
        <end position="153"/>
    </location>
</feature>
<evidence type="ECO:0000256" key="2">
    <source>
        <dbReference type="ARBA" id="ARBA00022741"/>
    </source>
</evidence>
<evidence type="ECO:0000256" key="5">
    <source>
        <dbReference type="ARBA" id="ARBA00022840"/>
    </source>
</evidence>
<evidence type="ECO:0000313" key="14">
    <source>
        <dbReference type="Proteomes" id="UP001150941"/>
    </source>
</evidence>
<evidence type="ECO:0000256" key="1">
    <source>
        <dbReference type="ARBA" id="ARBA00012552"/>
    </source>
</evidence>
<dbReference type="InterPro" id="IPR000629">
    <property type="entry name" value="RNA-helicase_DEAD-box_CS"/>
</dbReference>
<feature type="domain" description="Helicase C-terminal" evidence="10">
    <location>
        <begin position="384"/>
        <end position="529"/>
    </location>
</feature>
<name>A0A9W9NHM1_9EURO</name>
<dbReference type="SMART" id="SM00487">
    <property type="entry name" value="DEXDc"/>
    <property type="match status" value="1"/>
</dbReference>
<dbReference type="Pfam" id="PF00271">
    <property type="entry name" value="Helicase_C"/>
    <property type="match status" value="1"/>
</dbReference>
<evidence type="ECO:0000256" key="4">
    <source>
        <dbReference type="ARBA" id="ARBA00022806"/>
    </source>
</evidence>
<dbReference type="PROSITE" id="PS00039">
    <property type="entry name" value="DEAD_ATP_HELICASE"/>
    <property type="match status" value="1"/>
</dbReference>
<dbReference type="Proteomes" id="UP001150941">
    <property type="component" value="Unassembled WGS sequence"/>
</dbReference>
<dbReference type="GeneID" id="83205940"/>
<dbReference type="InterPro" id="IPR027417">
    <property type="entry name" value="P-loop_NTPase"/>
</dbReference>
<evidence type="ECO:0000256" key="6">
    <source>
        <dbReference type="ARBA" id="ARBA00047984"/>
    </source>
</evidence>
<evidence type="ECO:0000313" key="13">
    <source>
        <dbReference type="EMBL" id="KAJ5220137.1"/>
    </source>
</evidence>
<reference evidence="13" key="1">
    <citation type="submission" date="2022-11" db="EMBL/GenBank/DDBJ databases">
        <authorList>
            <person name="Petersen C."/>
        </authorList>
    </citation>
    <scope>NUCLEOTIDE SEQUENCE</scope>
    <source>
        <strain evidence="13">IBT 19713</strain>
    </source>
</reference>
<dbReference type="GO" id="GO:0005524">
    <property type="term" value="F:ATP binding"/>
    <property type="evidence" value="ECO:0007669"/>
    <property type="project" value="UniProtKB-KW"/>
</dbReference>
<feature type="domain" description="Helicase ATP-binding" evidence="9">
    <location>
        <begin position="156"/>
        <end position="353"/>
    </location>
</feature>
<protein>
    <recommendedName>
        <fullName evidence="1">RNA helicase</fullName>
        <ecNumber evidence="1">3.6.4.13</ecNumber>
    </recommendedName>
</protein>
<feature type="compositionally biased region" description="Basic and acidic residues" evidence="8">
    <location>
        <begin position="788"/>
        <end position="797"/>
    </location>
</feature>
<feature type="domain" description="DEAD-box RNA helicase Q" evidence="11">
    <location>
        <begin position="125"/>
        <end position="153"/>
    </location>
</feature>
<dbReference type="PROSITE" id="PS51194">
    <property type="entry name" value="HELICASE_CTER"/>
    <property type="match status" value="1"/>
</dbReference>
<comment type="caution">
    <text evidence="13">The sequence shown here is derived from an EMBL/GenBank/DDBJ whole genome shotgun (WGS) entry which is preliminary data.</text>
</comment>
<dbReference type="CDD" id="cd18787">
    <property type="entry name" value="SF2_C_DEAD"/>
    <property type="match status" value="1"/>
</dbReference>
<dbReference type="GO" id="GO:0003676">
    <property type="term" value="F:nucleic acid binding"/>
    <property type="evidence" value="ECO:0007669"/>
    <property type="project" value="InterPro"/>
</dbReference>
<dbReference type="Gene3D" id="3.20.20.370">
    <property type="entry name" value="Glycoside hydrolase/deacetylase"/>
    <property type="match status" value="1"/>
</dbReference>
<dbReference type="InterPro" id="IPR014001">
    <property type="entry name" value="Helicase_ATP-bd"/>
</dbReference>
<sequence>MGNFDVSALQDALKGLTNISDKAEVAEKAESAAMDDAVNKAIHGWNDPTPFDYTGFSTSNTSDWAGNAARYEWKDEYGDVGPANPELEKQLFEVEFRSKPGERLRELNETPVVNVESEQPLKPVISWDGMGLHPVMRENIELCCYKYPTTIQSWAIPAVLQGKDLIGIAQTGSGKTGAFLIPVLSKLMGKAKKLAAARPNVAEGFDSQKDGVTAEPLVLIICPTRELATQIFDETRRLCYRSMLRPCVAYGGAPARLQRDELRKGCDILVGTPGRIIDFMSQPHVLTLTRVRYTIVDEADEMLHSDWQDEFSKLMSGGDGNEDTDHCYMMFSATFNRECRQLARTFLASNHIRIRIGRPGSAHLMVRQQVYFVEERQKKQALFDLLVSMIPIRTLVFVNNKKAVDYVDDFLYNKGLPSTSIHSDRTQREREDAMRAFKYAKCPIMVATGLSARGLDIVNVMHVINFDLPKAMHGGINEYIHRIGRTARIGNEGLATSFYNEGDADLAPDLVKTLLECNQNVPDFLEDFTPSGGKITFGDETDAEDEEDNDNAAKASAYNATETAGEDVDPWEASGDTNADRGANCGIPYGDFPTKNPHHLLGFACRWLIMHRIVSFKVSSAIAMAALLPAASCMFHAYVETPLQLGDDETSFYAIGSQNPVPSLVIDTFQHQIHNDLGFWHGIGENLKIEHEPGWFDARSCFSLLPWQNQFLHVVFDGTADFTVSLNEHNADCNPQRSPFPGVPDSVQASRYLMRTKFHADGNEKDKDCTGGSPAEAQPPQDQTVLGNKHDPDRCNVDSDSQAPASLERTELFIPLSHFNIDQSRVVSVSFTGFYTTAPLTIYRVEIVSTVPPPSAANNNFRIPGKLPSGTLVLRCKRPNSFAFGIDDGQPRFAQEVMKILDEENVRVTFFVVGAGLRDHSSNFTNFYKDMMSRGHQIALHSNTHPKMESLPTMDQIDDEIEQTLHVFRHELGIESQYFRPPYGTVGARMRQRLAQYIQNPQIVNWSVDAEDWIWANSSTPEKQLDAFYRGVARGGNIAVMHYLNPTTVEYLPRFIRHVKGAGLKVMRIDQCLEDPTSPPLL</sequence>
<dbReference type="Pfam" id="PF01522">
    <property type="entry name" value="Polysacc_deac_1"/>
    <property type="match status" value="1"/>
</dbReference>
<keyword evidence="14" id="KW-1185">Reference proteome</keyword>
<dbReference type="InterPro" id="IPR014014">
    <property type="entry name" value="RNA_helicase_DEAD_Q_motif"/>
</dbReference>
<evidence type="ECO:0000256" key="8">
    <source>
        <dbReference type="SAM" id="MobiDB-lite"/>
    </source>
</evidence>
<organism evidence="13 14">
    <name type="scientific">Penicillium chermesinum</name>
    <dbReference type="NCBI Taxonomy" id="63820"/>
    <lineage>
        <taxon>Eukaryota</taxon>
        <taxon>Fungi</taxon>
        <taxon>Dikarya</taxon>
        <taxon>Ascomycota</taxon>
        <taxon>Pezizomycotina</taxon>
        <taxon>Eurotiomycetes</taxon>
        <taxon>Eurotiomycetidae</taxon>
        <taxon>Eurotiales</taxon>
        <taxon>Aspergillaceae</taxon>
        <taxon>Penicillium</taxon>
    </lineage>
</organism>
<comment type="catalytic activity">
    <reaction evidence="6">
        <text>ATP + H2O = ADP + phosphate + H(+)</text>
        <dbReference type="Rhea" id="RHEA:13065"/>
        <dbReference type="ChEBI" id="CHEBI:15377"/>
        <dbReference type="ChEBI" id="CHEBI:15378"/>
        <dbReference type="ChEBI" id="CHEBI:30616"/>
        <dbReference type="ChEBI" id="CHEBI:43474"/>
        <dbReference type="ChEBI" id="CHEBI:456216"/>
        <dbReference type="EC" id="3.6.4.13"/>
    </reaction>
</comment>
<dbReference type="SUPFAM" id="SSF52540">
    <property type="entry name" value="P-loop containing nucleoside triphosphate hydrolases"/>
    <property type="match status" value="1"/>
</dbReference>
<feature type="domain" description="NodB homology" evidence="12">
    <location>
        <begin position="880"/>
        <end position="1067"/>
    </location>
</feature>
<dbReference type="GO" id="GO:0003724">
    <property type="term" value="F:RNA helicase activity"/>
    <property type="evidence" value="ECO:0007669"/>
    <property type="project" value="UniProtKB-EC"/>
</dbReference>
<dbReference type="AlphaFoldDB" id="A0A9W9NHM1"/>
<dbReference type="InterPro" id="IPR011545">
    <property type="entry name" value="DEAD/DEAH_box_helicase_dom"/>
</dbReference>
<gene>
    <name evidence="13" type="ORF">N7468_009341</name>
</gene>
<dbReference type="PROSITE" id="PS51192">
    <property type="entry name" value="HELICASE_ATP_BIND_1"/>
    <property type="match status" value="1"/>
</dbReference>
<dbReference type="PROSITE" id="PS51677">
    <property type="entry name" value="NODB"/>
    <property type="match status" value="1"/>
</dbReference>
<evidence type="ECO:0000259" key="9">
    <source>
        <dbReference type="PROSITE" id="PS51192"/>
    </source>
</evidence>
<dbReference type="InterPro" id="IPR002509">
    <property type="entry name" value="NODB_dom"/>
</dbReference>
<dbReference type="GO" id="GO:0016810">
    <property type="term" value="F:hydrolase activity, acting on carbon-nitrogen (but not peptide) bonds"/>
    <property type="evidence" value="ECO:0007669"/>
    <property type="project" value="InterPro"/>
</dbReference>
<dbReference type="GO" id="GO:0005975">
    <property type="term" value="P:carbohydrate metabolic process"/>
    <property type="evidence" value="ECO:0007669"/>
    <property type="project" value="InterPro"/>
</dbReference>
<dbReference type="InterPro" id="IPR001650">
    <property type="entry name" value="Helicase_C-like"/>
</dbReference>
<keyword evidence="4 13" id="KW-0347">Helicase</keyword>
<dbReference type="PANTHER" id="PTHR47958">
    <property type="entry name" value="ATP-DEPENDENT RNA HELICASE DBP3"/>
    <property type="match status" value="1"/>
</dbReference>
<evidence type="ECO:0000256" key="7">
    <source>
        <dbReference type="PROSITE-ProRule" id="PRU00552"/>
    </source>
</evidence>
<evidence type="ECO:0000259" key="11">
    <source>
        <dbReference type="PROSITE" id="PS51195"/>
    </source>
</evidence>
<dbReference type="Pfam" id="PF00270">
    <property type="entry name" value="DEAD"/>
    <property type="match status" value="1"/>
</dbReference>
<dbReference type="EMBL" id="JAPQKS010000007">
    <property type="protein sequence ID" value="KAJ5220137.1"/>
    <property type="molecule type" value="Genomic_DNA"/>
</dbReference>
<keyword evidence="5" id="KW-0067">ATP-binding</keyword>
<dbReference type="SMART" id="SM00490">
    <property type="entry name" value="HELICc"/>
    <property type="match status" value="1"/>
</dbReference>
<reference evidence="13" key="2">
    <citation type="journal article" date="2023" name="IMA Fungus">
        <title>Comparative genomic study of the Penicillium genus elucidates a diverse pangenome and 15 lateral gene transfer events.</title>
        <authorList>
            <person name="Petersen C."/>
            <person name="Sorensen T."/>
            <person name="Nielsen M.R."/>
            <person name="Sondergaard T.E."/>
            <person name="Sorensen J.L."/>
            <person name="Fitzpatrick D.A."/>
            <person name="Frisvad J.C."/>
            <person name="Nielsen K.L."/>
        </authorList>
    </citation>
    <scope>NUCLEOTIDE SEQUENCE</scope>
    <source>
        <strain evidence="13">IBT 19713</strain>
    </source>
</reference>
<keyword evidence="3" id="KW-0378">Hydrolase</keyword>
<dbReference type="Gene3D" id="3.40.50.300">
    <property type="entry name" value="P-loop containing nucleotide triphosphate hydrolases"/>
    <property type="match status" value="2"/>
</dbReference>
<keyword evidence="2" id="KW-0547">Nucleotide-binding</keyword>